<dbReference type="AlphaFoldDB" id="A0A150J8B0"/>
<name>A0A150J8B0_9EURY</name>
<protein>
    <submittedName>
        <fullName evidence="2">Acyl-coenzyme A:6-aminopenicillanic acid acyl-transferase</fullName>
    </submittedName>
</protein>
<reference evidence="2 3" key="1">
    <citation type="journal article" date="2016" name="ISME J.">
        <title>Chasing the elusive Euryarchaeota class WSA2: genomes reveal a uniquely fastidious methyl-reducing methanogen.</title>
        <authorList>
            <person name="Nobu M.K."/>
            <person name="Narihiro T."/>
            <person name="Kuroda K."/>
            <person name="Mei R."/>
            <person name="Liu W.T."/>
        </authorList>
    </citation>
    <scope>NUCLEOTIDE SEQUENCE [LARGE SCALE GENOMIC DNA]</scope>
    <source>
        <strain evidence="2">U1lsi0528_Bin089</strain>
    </source>
</reference>
<dbReference type="PANTHER" id="PTHR34180:SF1">
    <property type="entry name" value="BETA-ALANYL-DOPAMINE_CARCININE HYDROLASE"/>
    <property type="match status" value="1"/>
</dbReference>
<comment type="caution">
    <text evidence="2">The sequence shown here is derived from an EMBL/GenBank/DDBJ whole genome shotgun (WGS) entry which is preliminary data.</text>
</comment>
<gene>
    <name evidence="2" type="ORF">AMQ74_00384</name>
</gene>
<dbReference type="Gene3D" id="3.60.60.10">
    <property type="entry name" value="Penicillin V Acylase, Chain A"/>
    <property type="match status" value="1"/>
</dbReference>
<dbReference type="PATRIC" id="fig|1705564.3.peg.385"/>
<dbReference type="InterPro" id="IPR029055">
    <property type="entry name" value="Ntn_hydrolases_N"/>
</dbReference>
<accession>A0A150J8B0</accession>
<dbReference type="EMBL" id="LNGD01000013">
    <property type="protein sequence ID" value="KYC53431.1"/>
    <property type="molecule type" value="Genomic_DNA"/>
</dbReference>
<dbReference type="Pfam" id="PF03417">
    <property type="entry name" value="AAT"/>
    <property type="match status" value="1"/>
</dbReference>
<dbReference type="Proteomes" id="UP000075578">
    <property type="component" value="Unassembled WGS sequence"/>
</dbReference>
<feature type="domain" description="Peptidase C45 hydrolase" evidence="1">
    <location>
        <begin position="110"/>
        <end position="335"/>
    </location>
</feature>
<dbReference type="InterPro" id="IPR047794">
    <property type="entry name" value="C45_proenzyme-like"/>
</dbReference>
<dbReference type="InterPro" id="IPR005079">
    <property type="entry name" value="Peptidase_C45_hydrolase"/>
</dbReference>
<organism evidence="2 3">
    <name type="scientific">Candidatus Methanofastidiosum methylothiophilum</name>
    <dbReference type="NCBI Taxonomy" id="1705564"/>
    <lineage>
        <taxon>Archaea</taxon>
        <taxon>Methanobacteriati</taxon>
        <taxon>Methanobacteriota</taxon>
        <taxon>Stenosarchaea group</taxon>
        <taxon>Candidatus Methanofastidiosia</taxon>
        <taxon>Candidatus Methanofastidiosales</taxon>
        <taxon>Candidatus Methanofastidiosaceae</taxon>
        <taxon>Candidatus Methanofastidiosum</taxon>
    </lineage>
</organism>
<evidence type="ECO:0000313" key="2">
    <source>
        <dbReference type="EMBL" id="KYC53431.1"/>
    </source>
</evidence>
<proteinExistence type="predicted"/>
<dbReference type="SUPFAM" id="SSF56235">
    <property type="entry name" value="N-terminal nucleophile aminohydrolases (Ntn hydrolases)"/>
    <property type="match status" value="1"/>
</dbReference>
<keyword evidence="2" id="KW-0808">Transferase</keyword>
<evidence type="ECO:0000313" key="3">
    <source>
        <dbReference type="Proteomes" id="UP000075578"/>
    </source>
</evidence>
<evidence type="ECO:0000259" key="1">
    <source>
        <dbReference type="Pfam" id="PF03417"/>
    </source>
</evidence>
<dbReference type="GO" id="GO:0016740">
    <property type="term" value="F:transferase activity"/>
    <property type="evidence" value="ECO:0007669"/>
    <property type="project" value="UniProtKB-KW"/>
</dbReference>
<dbReference type="PANTHER" id="PTHR34180">
    <property type="entry name" value="PEPTIDASE C45"/>
    <property type="match status" value="1"/>
</dbReference>
<sequence>MANNIVKKKFMHINLSGDPREVGIIQGNLIKKYPDTIRFFASKRKLISLKDIRHINEIYEEFCPELIEEINGFSESLGVPMQNLRYYDYTLLTPRCSQFAILSSKSVEQKIFVARNYDFSYRLDDMRLCKTSIKNNYAHLGFSTLLFGRIDGINEKGLAITMSSAGFPVGNFPSMRPPKIKGLQFWAVIRTILDKCKNVDDSLKLVEKIPMAYNANFIVADESGSMALIETYDGVFGYKKIDSFDKENYLIATNHVVLPKLIYNDSKKMHNSKVRFDLVKSNLENNKLISKDKIKQILSDPYPNGLSCHFYTEFFGTMNSAIYVPADRIVDICFGPGDYNPWYSISLNDNVDKEYDVVFPKERSPTGFWNLE</sequence>
<dbReference type="NCBIfam" id="NF040521">
    <property type="entry name" value="C45_proenzyme"/>
    <property type="match status" value="1"/>
</dbReference>
<dbReference type="InterPro" id="IPR047801">
    <property type="entry name" value="Peptidase_C45"/>
</dbReference>